<dbReference type="PANTHER" id="PTHR45586:SF1">
    <property type="entry name" value="LIPOPOLYSACCHARIDE ASSEMBLY PROTEIN B"/>
    <property type="match status" value="1"/>
</dbReference>
<comment type="caution">
    <text evidence="5">The sequence shown here is derived from an EMBL/GenBank/DDBJ whole genome shotgun (WGS) entry which is preliminary data.</text>
</comment>
<keyword evidence="6" id="KW-1185">Reference proteome</keyword>
<evidence type="ECO:0000256" key="2">
    <source>
        <dbReference type="ARBA" id="ARBA00022803"/>
    </source>
</evidence>
<accession>A0ABS3T6K9</accession>
<proteinExistence type="predicted"/>
<organism evidence="5 6">
    <name type="scientific">Winogradskyella pelagia</name>
    <dbReference type="NCBI Taxonomy" id="2819984"/>
    <lineage>
        <taxon>Bacteria</taxon>
        <taxon>Pseudomonadati</taxon>
        <taxon>Bacteroidota</taxon>
        <taxon>Flavobacteriia</taxon>
        <taxon>Flavobacteriales</taxon>
        <taxon>Flavobacteriaceae</taxon>
        <taxon>Winogradskyella</taxon>
    </lineage>
</organism>
<evidence type="ECO:0000256" key="3">
    <source>
        <dbReference type="PROSITE-ProRule" id="PRU00339"/>
    </source>
</evidence>
<evidence type="ECO:0000313" key="5">
    <source>
        <dbReference type="EMBL" id="MBO3117506.1"/>
    </source>
</evidence>
<dbReference type="InterPro" id="IPR011990">
    <property type="entry name" value="TPR-like_helical_dom_sf"/>
</dbReference>
<dbReference type="Gene3D" id="1.25.40.10">
    <property type="entry name" value="Tetratricopeptide repeat domain"/>
    <property type="match status" value="2"/>
</dbReference>
<dbReference type="EMBL" id="JAGEVF010000010">
    <property type="protein sequence ID" value="MBO3117506.1"/>
    <property type="molecule type" value="Genomic_DNA"/>
</dbReference>
<feature type="repeat" description="TPR" evidence="3">
    <location>
        <begin position="296"/>
        <end position="329"/>
    </location>
</feature>
<evidence type="ECO:0000313" key="6">
    <source>
        <dbReference type="Proteomes" id="UP000676776"/>
    </source>
</evidence>
<keyword evidence="1" id="KW-0677">Repeat</keyword>
<name>A0ABS3T6K9_9FLAO</name>
<dbReference type="Pfam" id="PF13432">
    <property type="entry name" value="TPR_16"/>
    <property type="match status" value="2"/>
</dbReference>
<sequence length="429" mass="47670">MRKLMTLVLLLTVTAMSFAQKKEIKAIEKAIKNLNWADAQSAVAEADKLIGNMDDKTKANYYYVKAQALYANGAGTNDNIDKAIESLDQLKEVEASMGKFRYTKDANEMKTTMVNNFLTKANAAIGRKDYTSAASGFEKAYKMSPKDTTYLYYAASSAVTSQDYDTALNYYTELQNLGYTGIKMNYYATNKENGQEESFNDKKSRDFAVKTIKTHSNPKDEKATSKRGEITKNIALIYVSQGKDEKALAAMSDARAENPDDMGLILSEANVYLKMGNKERFKELMEEATAKDPNNAELQYNLGVLAAEGGDQEQAMAYYKKAIELDPSYVDAYTNIAVSILDGEASIVEEMNSLGMSAADNKRYDELKGKRSQIYKDAIPYLTKALELNKNNIQAAKTLMNIYSQLNDMDNYNDMKAKVEAMEAAAGGN</sequence>
<keyword evidence="2 3" id="KW-0802">TPR repeat</keyword>
<dbReference type="SMART" id="SM00028">
    <property type="entry name" value="TPR"/>
    <property type="match status" value="5"/>
</dbReference>
<feature type="signal peptide" evidence="4">
    <location>
        <begin position="1"/>
        <end position="19"/>
    </location>
</feature>
<dbReference type="SUPFAM" id="SSF48452">
    <property type="entry name" value="TPR-like"/>
    <property type="match status" value="2"/>
</dbReference>
<dbReference type="Proteomes" id="UP000676776">
    <property type="component" value="Unassembled WGS sequence"/>
</dbReference>
<dbReference type="InterPro" id="IPR019734">
    <property type="entry name" value="TPR_rpt"/>
</dbReference>
<evidence type="ECO:0000256" key="1">
    <source>
        <dbReference type="ARBA" id="ARBA00022737"/>
    </source>
</evidence>
<evidence type="ECO:0000256" key="4">
    <source>
        <dbReference type="SAM" id="SignalP"/>
    </source>
</evidence>
<protein>
    <submittedName>
        <fullName evidence="5">Tetratricopeptide repeat protein</fullName>
    </submittedName>
</protein>
<keyword evidence="4" id="KW-0732">Signal</keyword>
<reference evidence="5 6" key="1">
    <citation type="submission" date="2021-03" db="EMBL/GenBank/DDBJ databases">
        <title>Winogradskyella sp. nov., isolated from costal sediment.</title>
        <authorList>
            <person name="Gao C."/>
        </authorList>
    </citation>
    <scope>NUCLEOTIDE SEQUENCE [LARGE SCALE GENOMIC DNA]</scope>
    <source>
        <strain evidence="5 6">DF17</strain>
    </source>
</reference>
<dbReference type="PROSITE" id="PS50293">
    <property type="entry name" value="TPR_REGION"/>
    <property type="match status" value="1"/>
</dbReference>
<dbReference type="PROSITE" id="PS50005">
    <property type="entry name" value="TPR"/>
    <property type="match status" value="1"/>
</dbReference>
<dbReference type="InterPro" id="IPR051012">
    <property type="entry name" value="CellSynth/LPSAsmb/PSIAsmb"/>
</dbReference>
<feature type="chain" id="PRO_5046581526" evidence="4">
    <location>
        <begin position="20"/>
        <end position="429"/>
    </location>
</feature>
<dbReference type="PANTHER" id="PTHR45586">
    <property type="entry name" value="TPR REPEAT-CONTAINING PROTEIN PA4667"/>
    <property type="match status" value="1"/>
</dbReference>
<dbReference type="RefSeq" id="WP_208154961.1">
    <property type="nucleotide sequence ID" value="NZ_JAGEVF010000010.1"/>
</dbReference>
<gene>
    <name evidence="5" type="ORF">J4050_12165</name>
</gene>